<reference evidence="2 3" key="1">
    <citation type="submission" date="2019-08" db="EMBL/GenBank/DDBJ databases">
        <title>The genome of the soybean aphid Biotype 1, its phylome, world population structure and adaptation to the North American continent.</title>
        <authorList>
            <person name="Giordano R."/>
            <person name="Donthu R.K."/>
            <person name="Hernandez A.G."/>
            <person name="Wright C.L."/>
            <person name="Zimin A.V."/>
        </authorList>
    </citation>
    <scope>NUCLEOTIDE SEQUENCE [LARGE SCALE GENOMIC DNA]</scope>
    <source>
        <tissue evidence="2">Whole aphids</tissue>
    </source>
</reference>
<gene>
    <name evidence="2" type="ORF">AGLY_003536</name>
</gene>
<keyword evidence="1" id="KW-1133">Transmembrane helix</keyword>
<name>A0A6G0TYW1_APHGL</name>
<organism evidence="2 3">
    <name type="scientific">Aphis glycines</name>
    <name type="common">Soybean aphid</name>
    <dbReference type="NCBI Taxonomy" id="307491"/>
    <lineage>
        <taxon>Eukaryota</taxon>
        <taxon>Metazoa</taxon>
        <taxon>Ecdysozoa</taxon>
        <taxon>Arthropoda</taxon>
        <taxon>Hexapoda</taxon>
        <taxon>Insecta</taxon>
        <taxon>Pterygota</taxon>
        <taxon>Neoptera</taxon>
        <taxon>Paraneoptera</taxon>
        <taxon>Hemiptera</taxon>
        <taxon>Sternorrhyncha</taxon>
        <taxon>Aphidomorpha</taxon>
        <taxon>Aphidoidea</taxon>
        <taxon>Aphididae</taxon>
        <taxon>Aphidini</taxon>
        <taxon>Aphis</taxon>
        <taxon>Aphis</taxon>
    </lineage>
</organism>
<feature type="transmembrane region" description="Helical" evidence="1">
    <location>
        <begin position="40"/>
        <end position="59"/>
    </location>
</feature>
<protein>
    <submittedName>
        <fullName evidence="2">Uncharacterized protein</fullName>
    </submittedName>
</protein>
<evidence type="ECO:0000313" key="2">
    <source>
        <dbReference type="EMBL" id="KAE9541545.1"/>
    </source>
</evidence>
<keyword evidence="3" id="KW-1185">Reference proteome</keyword>
<keyword evidence="1" id="KW-0472">Membrane</keyword>
<dbReference type="Proteomes" id="UP000475862">
    <property type="component" value="Unassembled WGS sequence"/>
</dbReference>
<keyword evidence="1" id="KW-0812">Transmembrane</keyword>
<dbReference type="AlphaFoldDB" id="A0A6G0TYW1"/>
<evidence type="ECO:0000256" key="1">
    <source>
        <dbReference type="SAM" id="Phobius"/>
    </source>
</evidence>
<proteinExistence type="predicted"/>
<comment type="caution">
    <text evidence="2">The sequence shown here is derived from an EMBL/GenBank/DDBJ whole genome shotgun (WGS) entry which is preliminary data.</text>
</comment>
<sequence>MYEFKLVTHLTVLHIIFTCCKLLFNYVHCKYQLLIKPVKIFIGLFIDFDTYCFLLTIFLQENCLKEKYTKKKIPLDKFPSSSLNILGSTKRVTNRLNQKGHYQCEQKRGGHDVPVGYFYQLSVISGLLQYSQTMAYLMICCGVIGPRESSFDAYQDIPTTDNNYVQDIDIILYYNHINSCSLVDNQINNISFFKFEYNMQLQYTVIPHQTDKVDIGYTRKKTKLSVRLYQSSSKIYQILEVLYPNHHRHSLISNELCITIDKYEYNPYSSADVGSKKKTLLQYKYSCDHIKPL</sequence>
<dbReference type="EMBL" id="VYZN01000012">
    <property type="protein sequence ID" value="KAE9541545.1"/>
    <property type="molecule type" value="Genomic_DNA"/>
</dbReference>
<accession>A0A6G0TYW1</accession>
<feature type="transmembrane region" description="Helical" evidence="1">
    <location>
        <begin position="6"/>
        <end position="28"/>
    </location>
</feature>
<evidence type="ECO:0000313" key="3">
    <source>
        <dbReference type="Proteomes" id="UP000475862"/>
    </source>
</evidence>